<evidence type="ECO:0000256" key="3">
    <source>
        <dbReference type="ARBA" id="ARBA00022630"/>
    </source>
</evidence>
<dbReference type="InterPro" id="IPR036188">
    <property type="entry name" value="FAD/NAD-bd_sf"/>
</dbReference>
<evidence type="ECO:0000256" key="11">
    <source>
        <dbReference type="ARBA" id="ARBA00035262"/>
    </source>
</evidence>
<evidence type="ECO:0000313" key="14">
    <source>
        <dbReference type="EMBL" id="VFA81228.1"/>
    </source>
</evidence>
<comment type="cofactor">
    <cofactor evidence="1">
        <name>FAD</name>
        <dbReference type="ChEBI" id="CHEBI:57692"/>
    </cofactor>
</comment>
<evidence type="ECO:0000256" key="12">
    <source>
        <dbReference type="ARBA" id="ARBA00047521"/>
    </source>
</evidence>
<comment type="caution">
    <text evidence="14">The sequence shown here is derived from an EMBL/GenBank/DDBJ whole genome shotgun (WGS) entry which is preliminary data.</text>
</comment>
<evidence type="ECO:0000256" key="10">
    <source>
        <dbReference type="ARBA" id="ARBA00035128"/>
    </source>
</evidence>
<comment type="similarity">
    <text evidence="9">Belongs to the FAD-dependent urate hydroxylase family.</text>
</comment>
<dbReference type="InterPro" id="IPR047712">
    <property type="entry name" value="HpxO"/>
</dbReference>
<reference evidence="14 15" key="1">
    <citation type="submission" date="2019-02" db="EMBL/GenBank/DDBJ databases">
        <authorList>
            <consortium name="Pathogen Informatics"/>
        </authorList>
    </citation>
    <scope>NUCLEOTIDE SEQUENCE [LARGE SCALE GENOMIC DNA]</scope>
    <source>
        <strain evidence="14 15">3012STDY6756503</strain>
    </source>
</reference>
<dbReference type="PANTHER" id="PTHR13789">
    <property type="entry name" value="MONOOXYGENASE"/>
    <property type="match status" value="1"/>
</dbReference>
<comment type="catalytic activity">
    <reaction evidence="12">
        <text>urate + NADH + O2 + H(+) = 5-hydroxyisourate + NAD(+) + H2O</text>
        <dbReference type="Rhea" id="RHEA:27329"/>
        <dbReference type="ChEBI" id="CHEBI:15377"/>
        <dbReference type="ChEBI" id="CHEBI:15378"/>
        <dbReference type="ChEBI" id="CHEBI:15379"/>
        <dbReference type="ChEBI" id="CHEBI:17775"/>
        <dbReference type="ChEBI" id="CHEBI:18072"/>
        <dbReference type="ChEBI" id="CHEBI:57540"/>
        <dbReference type="ChEBI" id="CHEBI:57945"/>
        <dbReference type="EC" id="1.14.13.113"/>
    </reaction>
</comment>
<keyword evidence="6 14" id="KW-0560">Oxidoreductase</keyword>
<name>A0ABD7UXL5_9ACTN</name>
<evidence type="ECO:0000256" key="7">
    <source>
        <dbReference type="ARBA" id="ARBA00023027"/>
    </source>
</evidence>
<accession>A0ABD7UXL5</accession>
<dbReference type="EMBL" id="CAACYD010000003">
    <property type="protein sequence ID" value="VFA81228.1"/>
    <property type="molecule type" value="Genomic_DNA"/>
</dbReference>
<evidence type="ECO:0000256" key="5">
    <source>
        <dbReference type="ARBA" id="ARBA00022827"/>
    </source>
</evidence>
<gene>
    <name evidence="14" type="ORF">NCTC8139_00283</name>
</gene>
<dbReference type="PANTHER" id="PTHR13789:SF309">
    <property type="entry name" value="PUTATIVE (AFU_ORTHOLOGUE AFUA_6G14510)-RELATED"/>
    <property type="match status" value="1"/>
</dbReference>
<dbReference type="InterPro" id="IPR002938">
    <property type="entry name" value="FAD-bd"/>
</dbReference>
<evidence type="ECO:0000259" key="13">
    <source>
        <dbReference type="Pfam" id="PF01494"/>
    </source>
</evidence>
<dbReference type="EC" id="1.14.13.113" evidence="10"/>
<dbReference type="Proteomes" id="UP000360750">
    <property type="component" value="Unassembled WGS sequence"/>
</dbReference>
<keyword evidence="3" id="KW-0285">Flavoprotein</keyword>
<evidence type="ECO:0000256" key="4">
    <source>
        <dbReference type="ARBA" id="ARBA00022631"/>
    </source>
</evidence>
<dbReference type="InterPro" id="IPR050493">
    <property type="entry name" value="FAD-dep_Monooxygenase_BioMet"/>
</dbReference>
<organism evidence="14 15">
    <name type="scientific">Gordonia paraffinivorans</name>
    <dbReference type="NCBI Taxonomy" id="175628"/>
    <lineage>
        <taxon>Bacteria</taxon>
        <taxon>Bacillati</taxon>
        <taxon>Actinomycetota</taxon>
        <taxon>Actinomycetes</taxon>
        <taxon>Mycobacteriales</taxon>
        <taxon>Gordoniaceae</taxon>
        <taxon>Gordonia</taxon>
    </lineage>
</organism>
<keyword evidence="4" id="KW-0659">Purine metabolism</keyword>
<dbReference type="SUPFAM" id="SSF51905">
    <property type="entry name" value="FAD/NAD(P)-binding domain"/>
    <property type="match status" value="1"/>
</dbReference>
<keyword evidence="8" id="KW-0503">Monooxygenase</keyword>
<dbReference type="Gene3D" id="3.50.50.60">
    <property type="entry name" value="FAD/NAD(P)-binding domain"/>
    <property type="match status" value="1"/>
</dbReference>
<evidence type="ECO:0000313" key="15">
    <source>
        <dbReference type="Proteomes" id="UP000360750"/>
    </source>
</evidence>
<dbReference type="NCBIfam" id="NF033623">
    <property type="entry name" value="urate_HpxO"/>
    <property type="match status" value="1"/>
</dbReference>
<protein>
    <recommendedName>
        <fullName evidence="11">FAD-dependent urate hydroxylase</fullName>
        <ecNumber evidence="10">1.14.13.113</ecNumber>
    </recommendedName>
</protein>
<dbReference type="AlphaFoldDB" id="A0ABD7UXL5"/>
<feature type="domain" description="FAD-binding" evidence="13">
    <location>
        <begin position="23"/>
        <end position="360"/>
    </location>
</feature>
<evidence type="ECO:0000256" key="9">
    <source>
        <dbReference type="ARBA" id="ARBA00035121"/>
    </source>
</evidence>
<evidence type="ECO:0000256" key="8">
    <source>
        <dbReference type="ARBA" id="ARBA00023033"/>
    </source>
</evidence>
<comment type="pathway">
    <text evidence="2">Purine metabolism; urate degradation.</text>
</comment>
<dbReference type="Pfam" id="PF01494">
    <property type="entry name" value="FAD_binding_3"/>
    <property type="match status" value="1"/>
</dbReference>
<proteinExistence type="inferred from homology"/>
<dbReference type="GO" id="GO:0102099">
    <property type="term" value="F:FAD-dependent urate hydroxylase activity"/>
    <property type="evidence" value="ECO:0007669"/>
    <property type="project" value="UniProtKB-EC"/>
</dbReference>
<evidence type="ECO:0000256" key="1">
    <source>
        <dbReference type="ARBA" id="ARBA00001974"/>
    </source>
</evidence>
<dbReference type="GO" id="GO:0006144">
    <property type="term" value="P:purine nucleobase metabolic process"/>
    <property type="evidence" value="ECO:0007669"/>
    <property type="project" value="UniProtKB-KW"/>
</dbReference>
<evidence type="ECO:0000256" key="2">
    <source>
        <dbReference type="ARBA" id="ARBA00004705"/>
    </source>
</evidence>
<evidence type="ECO:0000256" key="6">
    <source>
        <dbReference type="ARBA" id="ARBA00023002"/>
    </source>
</evidence>
<keyword evidence="5" id="KW-0274">FAD</keyword>
<dbReference type="PRINTS" id="PR00420">
    <property type="entry name" value="RNGMNOXGNASE"/>
</dbReference>
<sequence>MTTTLGPGRGVAVLVDEEAVVRVKAVIVGAGMGGMSAAIALKQLGIEVEVYEQVTENKPVGAAISVWSNGVKCLNHLGLEKETAELGGIVDSMSYVDAFTGETMCRFSMQPLIDEVGQRPYPIARAELQLMLMNAYGFDDIHFGKKVVAVHDDGDRATVEFADGTSDSGDLVIGADGARSLTREYVLGHPVERRYAGYVNFNGLVEVDERIGPATEWTTYVGDSRRVSVMPVAGNRFYFFFDVPMPEGVPFERGTAREFLAAEFADWAAGVQTLIDKLDPATTNRVEICDLDPFHTWVKGRVAVLGDAAHNTTPDIGQGGCSAMEDAVALQFAFEDNPDDVSAALAAYQAARTERAGDLVLRARKRCDVTHGKDPEKTAAWYDELRHEDGTTIIRGIVGNIIGGPLT</sequence>
<keyword evidence="7" id="KW-0520">NAD</keyword>